<organism evidence="1 2">
    <name type="scientific">candidate division TA06 bacterium DG_26</name>
    <dbReference type="NCBI Taxonomy" id="1703771"/>
    <lineage>
        <taxon>Bacteria</taxon>
        <taxon>Bacteria division TA06</taxon>
    </lineage>
</organism>
<evidence type="ECO:0008006" key="3">
    <source>
        <dbReference type="Google" id="ProtNLM"/>
    </source>
</evidence>
<sequence length="96" mass="11135">MKGRGTAISRIVSTFCSLYGKWHEELLKRGKNKGERDMAIYLSKVLSGKKNREVGDYFGVKGSTISEIMKKVQPQLKREKDYRNQVDRIEKLIIEK</sequence>
<dbReference type="EMBL" id="LIZT01000009">
    <property type="protein sequence ID" value="KPJ50950.1"/>
    <property type="molecule type" value="Genomic_DNA"/>
</dbReference>
<proteinExistence type="predicted"/>
<dbReference type="GO" id="GO:0043565">
    <property type="term" value="F:sequence-specific DNA binding"/>
    <property type="evidence" value="ECO:0007669"/>
    <property type="project" value="InterPro"/>
</dbReference>
<name>A0A0S7WLD6_UNCT6</name>
<accession>A0A0S7WLD6</accession>
<dbReference type="SUPFAM" id="SSF48295">
    <property type="entry name" value="TrpR-like"/>
    <property type="match status" value="1"/>
</dbReference>
<dbReference type="Proteomes" id="UP000051124">
    <property type="component" value="Unassembled WGS sequence"/>
</dbReference>
<protein>
    <recommendedName>
        <fullName evidence="3">Chromosomal replication initiator DnaA C-terminal domain-containing protein</fullName>
    </recommendedName>
</protein>
<comment type="caution">
    <text evidence="1">The sequence shown here is derived from an EMBL/GenBank/DDBJ whole genome shotgun (WGS) entry which is preliminary data.</text>
</comment>
<evidence type="ECO:0000313" key="1">
    <source>
        <dbReference type="EMBL" id="KPJ50950.1"/>
    </source>
</evidence>
<dbReference type="Gene3D" id="1.10.1750.10">
    <property type="match status" value="1"/>
</dbReference>
<dbReference type="InterPro" id="IPR010921">
    <property type="entry name" value="Trp_repressor/repl_initiator"/>
</dbReference>
<dbReference type="AlphaFoldDB" id="A0A0S7WLD6"/>
<evidence type="ECO:0000313" key="2">
    <source>
        <dbReference type="Proteomes" id="UP000051124"/>
    </source>
</evidence>
<gene>
    <name evidence="1" type="ORF">AMJ40_01365</name>
</gene>
<reference evidence="1 2" key="1">
    <citation type="journal article" date="2015" name="Microbiome">
        <title>Genomic resolution of linkages in carbon, nitrogen, and sulfur cycling among widespread estuary sediment bacteria.</title>
        <authorList>
            <person name="Baker B.J."/>
            <person name="Lazar C.S."/>
            <person name="Teske A.P."/>
            <person name="Dick G.J."/>
        </authorList>
    </citation>
    <scope>NUCLEOTIDE SEQUENCE [LARGE SCALE GENOMIC DNA]</scope>
    <source>
        <strain evidence="1">DG_26</strain>
    </source>
</reference>